<dbReference type="PANTHER" id="PTHR11705">
    <property type="entry name" value="PROTEASE FAMILY M14 CARBOXYPEPTIDASE A,B"/>
    <property type="match status" value="1"/>
</dbReference>
<dbReference type="SUPFAM" id="SSF53187">
    <property type="entry name" value="Zn-dependent exopeptidases"/>
    <property type="match status" value="1"/>
</dbReference>
<evidence type="ECO:0000256" key="8">
    <source>
        <dbReference type="ARBA" id="ARBA00022801"/>
    </source>
</evidence>
<dbReference type="CDD" id="cd06242">
    <property type="entry name" value="M14-like"/>
    <property type="match status" value="1"/>
</dbReference>
<gene>
    <name evidence="16" type="ORF">CERZMDRAFT_49365</name>
</gene>
<dbReference type="AlphaFoldDB" id="A0A6A6F3R6"/>
<evidence type="ECO:0000256" key="3">
    <source>
        <dbReference type="ARBA" id="ARBA00004613"/>
    </source>
</evidence>
<evidence type="ECO:0000313" key="16">
    <source>
        <dbReference type="EMBL" id="KAF2208442.1"/>
    </source>
</evidence>
<evidence type="ECO:0000256" key="6">
    <source>
        <dbReference type="ARBA" id="ARBA00022670"/>
    </source>
</evidence>
<comment type="cofactor">
    <cofactor evidence="1">
        <name>Zn(2+)</name>
        <dbReference type="ChEBI" id="CHEBI:29105"/>
    </cofactor>
</comment>
<dbReference type="GO" id="GO:0005576">
    <property type="term" value="C:extracellular region"/>
    <property type="evidence" value="ECO:0007669"/>
    <property type="project" value="UniProtKB-SubCell"/>
</dbReference>
<evidence type="ECO:0000256" key="1">
    <source>
        <dbReference type="ARBA" id="ARBA00001947"/>
    </source>
</evidence>
<dbReference type="PANTHER" id="PTHR11705:SF83">
    <property type="entry name" value="INACTIVE METALLOCARBOXYPEPTIDASE ECM14"/>
    <property type="match status" value="1"/>
</dbReference>
<dbReference type="InterPro" id="IPR000834">
    <property type="entry name" value="Peptidase_M14"/>
</dbReference>
<feature type="domain" description="Peptidase M14" evidence="15">
    <location>
        <begin position="65"/>
        <end position="348"/>
    </location>
</feature>
<keyword evidence="17" id="KW-1185">Reference proteome</keyword>
<keyword evidence="10" id="KW-0325">Glycoprotein</keyword>
<name>A0A6A6F3R6_9PEZI</name>
<evidence type="ECO:0000313" key="17">
    <source>
        <dbReference type="Proteomes" id="UP000799539"/>
    </source>
</evidence>
<evidence type="ECO:0000256" key="9">
    <source>
        <dbReference type="ARBA" id="ARBA00023026"/>
    </source>
</evidence>
<evidence type="ECO:0000256" key="11">
    <source>
        <dbReference type="ARBA" id="ARBA00041263"/>
    </source>
</evidence>
<evidence type="ECO:0000256" key="12">
    <source>
        <dbReference type="ARBA" id="ARBA00042017"/>
    </source>
</evidence>
<evidence type="ECO:0000256" key="4">
    <source>
        <dbReference type="ARBA" id="ARBA00005988"/>
    </source>
</evidence>
<feature type="active site" description="Proton donor/acceptor" evidence="13">
    <location>
        <position position="319"/>
    </location>
</feature>
<dbReference type="EMBL" id="ML992694">
    <property type="protein sequence ID" value="KAF2208442.1"/>
    <property type="molecule type" value="Genomic_DNA"/>
</dbReference>
<evidence type="ECO:0000256" key="2">
    <source>
        <dbReference type="ARBA" id="ARBA00003091"/>
    </source>
</evidence>
<keyword evidence="8" id="KW-0378">Hydrolase</keyword>
<dbReference type="GO" id="GO:0004181">
    <property type="term" value="F:metallocarboxypeptidase activity"/>
    <property type="evidence" value="ECO:0007669"/>
    <property type="project" value="InterPro"/>
</dbReference>
<evidence type="ECO:0000259" key="15">
    <source>
        <dbReference type="PROSITE" id="PS52035"/>
    </source>
</evidence>
<keyword evidence="9" id="KW-0843">Virulence</keyword>
<dbReference type="PROSITE" id="PS52035">
    <property type="entry name" value="PEPTIDASE_M14"/>
    <property type="match status" value="1"/>
</dbReference>
<protein>
    <recommendedName>
        <fullName evidence="12">Carboxypeptidase M14B</fullName>
    </recommendedName>
    <alternativeName>
        <fullName evidence="11">Carboxypeptidase MCPB</fullName>
    </alternativeName>
</protein>
<keyword evidence="6" id="KW-0645">Protease</keyword>
<dbReference type="Pfam" id="PF00246">
    <property type="entry name" value="Peptidase_M14"/>
    <property type="match status" value="1"/>
</dbReference>
<dbReference type="GO" id="GO:0006508">
    <property type="term" value="P:proteolysis"/>
    <property type="evidence" value="ECO:0007669"/>
    <property type="project" value="UniProtKB-KW"/>
</dbReference>
<evidence type="ECO:0000256" key="14">
    <source>
        <dbReference type="SAM" id="SignalP"/>
    </source>
</evidence>
<feature type="chain" id="PRO_5025431914" description="Carboxypeptidase M14B" evidence="14">
    <location>
        <begin position="17"/>
        <end position="540"/>
    </location>
</feature>
<keyword evidence="5" id="KW-0964">Secreted</keyword>
<evidence type="ECO:0000256" key="13">
    <source>
        <dbReference type="PROSITE-ProRule" id="PRU01379"/>
    </source>
</evidence>
<dbReference type="GO" id="GO:0008270">
    <property type="term" value="F:zinc ion binding"/>
    <property type="evidence" value="ECO:0007669"/>
    <property type="project" value="InterPro"/>
</dbReference>
<evidence type="ECO:0000256" key="7">
    <source>
        <dbReference type="ARBA" id="ARBA00022729"/>
    </source>
</evidence>
<dbReference type="OrthoDB" id="3626597at2759"/>
<dbReference type="Gene3D" id="3.40.630.10">
    <property type="entry name" value="Zn peptidases"/>
    <property type="match status" value="1"/>
</dbReference>
<organism evidence="16 17">
    <name type="scientific">Cercospora zeae-maydis SCOH1-5</name>
    <dbReference type="NCBI Taxonomy" id="717836"/>
    <lineage>
        <taxon>Eukaryota</taxon>
        <taxon>Fungi</taxon>
        <taxon>Dikarya</taxon>
        <taxon>Ascomycota</taxon>
        <taxon>Pezizomycotina</taxon>
        <taxon>Dothideomycetes</taxon>
        <taxon>Dothideomycetidae</taxon>
        <taxon>Mycosphaerellales</taxon>
        <taxon>Mycosphaerellaceae</taxon>
        <taxon>Cercospora</taxon>
    </lineage>
</organism>
<proteinExistence type="inferred from homology"/>
<comment type="subcellular location">
    <subcellularLocation>
        <location evidence="3">Secreted</location>
    </subcellularLocation>
</comment>
<accession>A0A6A6F3R6</accession>
<dbReference type="Proteomes" id="UP000799539">
    <property type="component" value="Unassembled WGS sequence"/>
</dbReference>
<reference evidence="16" key="1">
    <citation type="journal article" date="2020" name="Stud. Mycol.">
        <title>101 Dothideomycetes genomes: a test case for predicting lifestyles and emergence of pathogens.</title>
        <authorList>
            <person name="Haridas S."/>
            <person name="Albert R."/>
            <person name="Binder M."/>
            <person name="Bloem J."/>
            <person name="Labutti K."/>
            <person name="Salamov A."/>
            <person name="Andreopoulos B."/>
            <person name="Baker S."/>
            <person name="Barry K."/>
            <person name="Bills G."/>
            <person name="Bluhm B."/>
            <person name="Cannon C."/>
            <person name="Castanera R."/>
            <person name="Culley D."/>
            <person name="Daum C."/>
            <person name="Ezra D."/>
            <person name="Gonzalez J."/>
            <person name="Henrissat B."/>
            <person name="Kuo A."/>
            <person name="Liang C."/>
            <person name="Lipzen A."/>
            <person name="Lutzoni F."/>
            <person name="Magnuson J."/>
            <person name="Mondo S."/>
            <person name="Nolan M."/>
            <person name="Ohm R."/>
            <person name="Pangilinan J."/>
            <person name="Park H.-J."/>
            <person name="Ramirez L."/>
            <person name="Alfaro M."/>
            <person name="Sun H."/>
            <person name="Tritt A."/>
            <person name="Yoshinaga Y."/>
            <person name="Zwiers L.-H."/>
            <person name="Turgeon B."/>
            <person name="Goodwin S."/>
            <person name="Spatafora J."/>
            <person name="Crous P."/>
            <person name="Grigoriev I."/>
        </authorList>
    </citation>
    <scope>NUCLEOTIDE SEQUENCE</scope>
    <source>
        <strain evidence="16">SCOH1-5</strain>
    </source>
</reference>
<sequence>MYTSISLSLLLGLVSASRYGNNQVPVTRDPPQVEKNFPDPGITLISPAFIQNNTTPPGFSNGTAGPTSQAILDVYIQALADRNSWVKYSPVDYQSEEGRDFSYVLLTSCQQSNYTYSPSSDKVRIWIQGGVHGNEPGGDQAVMALLGKMDANQTWTNEILQQAEIMVLPRYNPDGVAYFQRAFASNFDPNRDHVKLARQQSRDIKKTFSDFAPHIAVDLHEYGPNQVWSGTFIPGADAMFSAAKNLNIDAAIRNMSEQVFAPAIGAHLESQGFRWEPYALGGSESDARNATIVLEEADSDAKIGRNAMGLTQAIVFLFETRGIGLADQEFARRTATGLALLEATINTAIANAPQVLQTVESSIETFVQSTDPIIILDSPQEPTIRNWTVIDYRTGELQQTPIIWLASTPTIANLTRPRPEAYLIPAAWKDLMPRLEASGLEIQTLSEPFSGPVEALTIQTSGFNEPAYFEGAVLATVTTTSATRNVQLPAGSFLISTRQKNAGLAFAALEPEGMDSYVSFGVVPLAVGDEYPIYRVFSWA</sequence>
<keyword evidence="7 14" id="KW-0732">Signal</keyword>
<comment type="function">
    <text evidence="2">Extracellular metalloprotease that contributes to pathogenicity.</text>
</comment>
<feature type="signal peptide" evidence="14">
    <location>
        <begin position="1"/>
        <end position="16"/>
    </location>
</feature>
<comment type="similarity">
    <text evidence="4 13">Belongs to the peptidase M14 family.</text>
</comment>
<evidence type="ECO:0000256" key="10">
    <source>
        <dbReference type="ARBA" id="ARBA00023180"/>
    </source>
</evidence>
<evidence type="ECO:0000256" key="5">
    <source>
        <dbReference type="ARBA" id="ARBA00022525"/>
    </source>
</evidence>